<keyword evidence="8" id="KW-1185">Reference proteome</keyword>
<dbReference type="GO" id="GO:0016020">
    <property type="term" value="C:membrane"/>
    <property type="evidence" value="ECO:0007669"/>
    <property type="project" value="InterPro"/>
</dbReference>
<feature type="chain" id="PRO_5004536056" evidence="3">
    <location>
        <begin position="28"/>
        <end position="372"/>
    </location>
</feature>
<comment type="similarity">
    <text evidence="1">Belongs to the membrane fusion protein (MFP) (TC 8.A.1) family.</text>
</comment>
<name>S6B5B8_SULDS</name>
<gene>
    <name evidence="7" type="ORF">SCD_n01916</name>
</gene>
<dbReference type="GO" id="GO:0022857">
    <property type="term" value="F:transmembrane transporter activity"/>
    <property type="evidence" value="ECO:0007669"/>
    <property type="project" value="InterPro"/>
</dbReference>
<dbReference type="KEGG" id="sdr:SCD_n01916"/>
<keyword evidence="3" id="KW-0732">Signal</keyword>
<dbReference type="InterPro" id="IPR051909">
    <property type="entry name" value="MFP_Cation_Efflux"/>
</dbReference>
<feature type="signal peptide" evidence="3">
    <location>
        <begin position="1"/>
        <end position="27"/>
    </location>
</feature>
<dbReference type="GO" id="GO:0046914">
    <property type="term" value="F:transition metal ion binding"/>
    <property type="evidence" value="ECO:0007669"/>
    <property type="project" value="TreeGrafter"/>
</dbReference>
<dbReference type="Proteomes" id="UP000015559">
    <property type="component" value="Chromosome"/>
</dbReference>
<dbReference type="Gene3D" id="2.40.50.100">
    <property type="match status" value="1"/>
</dbReference>
<evidence type="ECO:0000259" key="5">
    <source>
        <dbReference type="Pfam" id="PF25954"/>
    </source>
</evidence>
<dbReference type="InterPro" id="IPR058790">
    <property type="entry name" value="BSH_CusB"/>
</dbReference>
<organism evidence="7 8">
    <name type="scientific">Sulfuricella denitrificans (strain DSM 22764 / NBRC 105220 / skB26)</name>
    <dbReference type="NCBI Taxonomy" id="1163617"/>
    <lineage>
        <taxon>Bacteria</taxon>
        <taxon>Pseudomonadati</taxon>
        <taxon>Pseudomonadota</taxon>
        <taxon>Betaproteobacteria</taxon>
        <taxon>Nitrosomonadales</taxon>
        <taxon>Sulfuricellaceae</taxon>
        <taxon>Sulfuricella</taxon>
    </lineage>
</organism>
<dbReference type="NCBIfam" id="TIGR01730">
    <property type="entry name" value="RND_mfp"/>
    <property type="match status" value="1"/>
</dbReference>
<accession>S6B5B8</accession>
<dbReference type="InterPro" id="IPR058792">
    <property type="entry name" value="Beta-barrel_RND_2"/>
</dbReference>
<evidence type="ECO:0000256" key="1">
    <source>
        <dbReference type="ARBA" id="ARBA00009477"/>
    </source>
</evidence>
<evidence type="ECO:0000256" key="2">
    <source>
        <dbReference type="ARBA" id="ARBA00022448"/>
    </source>
</evidence>
<dbReference type="GO" id="GO:0060003">
    <property type="term" value="P:copper ion export"/>
    <property type="evidence" value="ECO:0007669"/>
    <property type="project" value="TreeGrafter"/>
</dbReference>
<dbReference type="Pfam" id="PF25954">
    <property type="entry name" value="Beta-barrel_RND_2"/>
    <property type="match status" value="1"/>
</dbReference>
<dbReference type="Gene3D" id="2.40.420.20">
    <property type="match status" value="1"/>
</dbReference>
<dbReference type="InterPro" id="IPR006143">
    <property type="entry name" value="RND_pump_MFP"/>
</dbReference>
<evidence type="ECO:0000259" key="4">
    <source>
        <dbReference type="Pfam" id="PF25919"/>
    </source>
</evidence>
<dbReference type="PANTHER" id="PTHR30097">
    <property type="entry name" value="CATION EFFLUX SYSTEM PROTEIN CUSB"/>
    <property type="match status" value="1"/>
</dbReference>
<evidence type="ECO:0000313" key="7">
    <source>
        <dbReference type="EMBL" id="BAN35727.1"/>
    </source>
</evidence>
<feature type="domain" description="CzcB-like C-terminal circularly permuted SH3-like" evidence="6">
    <location>
        <begin position="303"/>
        <end position="361"/>
    </location>
</feature>
<dbReference type="STRING" id="1163617.SCD_n01916"/>
<dbReference type="eggNOG" id="COG0845">
    <property type="taxonomic scope" value="Bacteria"/>
</dbReference>
<dbReference type="AlphaFoldDB" id="S6B5B8"/>
<evidence type="ECO:0000313" key="8">
    <source>
        <dbReference type="Proteomes" id="UP000015559"/>
    </source>
</evidence>
<dbReference type="PANTHER" id="PTHR30097:SF4">
    <property type="entry name" value="SLR6042 PROTEIN"/>
    <property type="match status" value="1"/>
</dbReference>
<evidence type="ECO:0000256" key="3">
    <source>
        <dbReference type="SAM" id="SignalP"/>
    </source>
</evidence>
<dbReference type="RefSeq" id="WP_009204920.1">
    <property type="nucleotide sequence ID" value="NC_022357.1"/>
</dbReference>
<protein>
    <submittedName>
        <fullName evidence="7">Efflux transporter, RND family, MFP subunit</fullName>
    </submittedName>
</protein>
<dbReference type="Pfam" id="PF25975">
    <property type="entry name" value="CzcB_C"/>
    <property type="match status" value="1"/>
</dbReference>
<sequence>MRKAQYLRASLGALLLCGFIVATPLQAGDEIKLSPAQAKAMGVATAPLASTVTTGGKGLPARVVIPNHQLHIVSAPLAGMVETILVSPNQVVKKGQVLARLQSPGLVEIQRGFLQAATQEQLARESLSRDEKLFKEGIVAESRYLAAKGRHVEAVAALSERRQALALAGLSSAALQRLEKSHAMFSTIEITAPVNGVALELMAVPGQRIEAAMPLAKLAQIVPLWLDIQAPLAQVAGLKAGGAVSVPAYQASGKVAQIGRGVEEGSQTVTVRAEIRQGAENLRPGQFVEAVLAVDSDDKHWHVPNSALVRQREQAYVFVQTTTGFLAKSVKLGGETAGNSVVIAEFKGDERIAVSGTVSLKAMWQGLAAGGE</sequence>
<dbReference type="HOGENOM" id="CLU_018816_13_0_4"/>
<dbReference type="OrthoDB" id="9806939at2"/>
<dbReference type="Gene3D" id="2.40.30.170">
    <property type="match status" value="1"/>
</dbReference>
<dbReference type="InterPro" id="IPR058649">
    <property type="entry name" value="CzcB_C"/>
</dbReference>
<dbReference type="SUPFAM" id="SSF111369">
    <property type="entry name" value="HlyD-like secretion proteins"/>
    <property type="match status" value="1"/>
</dbReference>
<keyword evidence="2" id="KW-0813">Transport</keyword>
<feature type="domain" description="CusB-like barrel-sandwich hybrid" evidence="4">
    <location>
        <begin position="71"/>
        <end position="218"/>
    </location>
</feature>
<evidence type="ECO:0000259" key="6">
    <source>
        <dbReference type="Pfam" id="PF25975"/>
    </source>
</evidence>
<dbReference type="EMBL" id="AP013066">
    <property type="protein sequence ID" value="BAN35727.1"/>
    <property type="molecule type" value="Genomic_DNA"/>
</dbReference>
<dbReference type="Pfam" id="PF25919">
    <property type="entry name" value="BSH_CusB"/>
    <property type="match status" value="1"/>
</dbReference>
<dbReference type="GO" id="GO:0015679">
    <property type="term" value="P:plasma membrane copper ion transport"/>
    <property type="evidence" value="ECO:0007669"/>
    <property type="project" value="TreeGrafter"/>
</dbReference>
<reference evidence="7 8" key="1">
    <citation type="journal article" date="2012" name="Appl. Environ. Microbiol.">
        <title>Draft genome sequence of a psychrotolerant sulfur-oxidizing bacterium, Sulfuricella denitrificans skB26, and proteomic insights into cold adaptation.</title>
        <authorList>
            <person name="Watanabe T."/>
            <person name="Kojima H."/>
            <person name="Fukui M."/>
        </authorList>
    </citation>
    <scope>NUCLEOTIDE SEQUENCE [LARGE SCALE GENOMIC DNA]</scope>
    <source>
        <strain evidence="8">skB26</strain>
    </source>
</reference>
<proteinExistence type="inferred from homology"/>
<feature type="domain" description="CusB-like beta-barrel" evidence="5">
    <location>
        <begin position="223"/>
        <end position="293"/>
    </location>
</feature>
<dbReference type="GO" id="GO:0030288">
    <property type="term" value="C:outer membrane-bounded periplasmic space"/>
    <property type="evidence" value="ECO:0007669"/>
    <property type="project" value="TreeGrafter"/>
</dbReference>